<feature type="compositionally biased region" description="Pro residues" evidence="2">
    <location>
        <begin position="986"/>
        <end position="996"/>
    </location>
</feature>
<evidence type="ECO:0000313" key="4">
    <source>
        <dbReference type="Proteomes" id="UP000254866"/>
    </source>
</evidence>
<dbReference type="STRING" id="2656787.A0A370TRW9"/>
<sequence length="1124" mass="122549">MAPLVLVQQKTRSIYIDLTKSDDEDNQPQVPVHTQQPLTHPISTSPILPPPSQSATSRRIVSKTAGLTTRIIPNGHNKYDFSFTPGLSKKAPGPSRVPLRPSPSTPNSPAQKGRPIDHSPKNGENTDQGRSLNPGHAVKRRKVEGGMGHGPGAPRPSPYASQGSASQVKPEPKQESTTRGSARRTSSDYLSVEHGNEVRQALEKQVFPHILAAFSGHRGKLSSADRDCIGQKIAGDLVKPPVFMQNFLASNFKLSAKYEKQLALRAEILVNRYTKLVLEGLSIHDLMFLDSADAGYVPIERTADGRSSESPESSAASNSDAETSELEAVAVGQRHLHQPKLHDYFSSLATSPSTDNVGPKTPEDSKMTGFPSSSAVTIRTRRSTRNLRPQTRPTTPPPVPVTIGAQTALNGSRSKQSTRSHKATGASTEPACQRIEHPLDAADPKKIHSSHHRAGRSYLTTLLREREMTGIGALNFRHGQTSFRTEAMNNLEDSLVPKSHWTNCSGDIATISWAGEGAFVCGCIAHSDSYNMQYNKPGNLVFGSLPSDTLKAVADHRIIRPLIDPDQNKENASHAMRQTQDPWLYTSVVSASYSETNGLTFTASFDKTVKIWAVSEDGSSMALVGTWDHDDKVNFVVTSQVHNRVATAADVYNDAIRVYDPEKEDITNSPYHTYSGIKAQEQANEVRAQDTWAYFPATIQWGKSPSVSNLLLVGYSPRSVAGDDADIPEDKKNSGELCIWNAEDQSRIAIGAGSPGRTQNVFEVVWHPSQPCFLAATSPCGTIAPDKTRTQVQFFAQNECGVFISIRALDCPALDINELTIMPNSRLHCYVGASCTDGNTYVWDTAARSDEPIHILNHGESLDNPLPDIPREIGDAGVKFATWGQTCERLYTGSSDGRVNAWNVQAPPRKAFIRTVLEVSGGISAGVFSKDYSKLLIGDSTGKVHLLAFDDSDAEVETPLLDPPTIGLGARLSTLPVAIPQPPKLVVPHAEPPIPSSPDEKSNNISTDEESGPELAHKFLAEGQLILYPDPLVGAVQGPNYYETSLFRAEAHEEEDIKRPLKPSFRASQKFKKSSRAKPLDIPKLKLVKCSGIELHFNNLKLDGEFKAENIEFECDCLLIEELD</sequence>
<dbReference type="InterPro" id="IPR037588">
    <property type="entry name" value="MLST8"/>
</dbReference>
<dbReference type="PANTHER" id="PTHR19842">
    <property type="entry name" value="G BETA-LIKE PROTEIN GBL"/>
    <property type="match status" value="1"/>
</dbReference>
<dbReference type="InterPro" id="IPR015943">
    <property type="entry name" value="WD40/YVTN_repeat-like_dom_sf"/>
</dbReference>
<gene>
    <name evidence="3" type="ORF">BP5553_02588</name>
</gene>
<feature type="compositionally biased region" description="Polar residues" evidence="2">
    <location>
        <begin position="347"/>
        <end position="356"/>
    </location>
</feature>
<feature type="region of interest" description="Disordered" evidence="2">
    <location>
        <begin position="346"/>
        <end position="430"/>
    </location>
</feature>
<dbReference type="Proteomes" id="UP000254866">
    <property type="component" value="Unassembled WGS sequence"/>
</dbReference>
<feature type="region of interest" description="Disordered" evidence="2">
    <location>
        <begin position="82"/>
        <end position="190"/>
    </location>
</feature>
<feature type="compositionally biased region" description="Polar residues" evidence="2">
    <location>
        <begin position="404"/>
        <end position="415"/>
    </location>
</feature>
<dbReference type="GO" id="GO:0031932">
    <property type="term" value="C:TORC2 complex"/>
    <property type="evidence" value="ECO:0007669"/>
    <property type="project" value="InterPro"/>
</dbReference>
<feature type="region of interest" description="Disordered" evidence="2">
    <location>
        <begin position="986"/>
        <end position="1012"/>
    </location>
</feature>
<accession>A0A370TRW9</accession>
<evidence type="ECO:0000256" key="2">
    <source>
        <dbReference type="SAM" id="MobiDB-lite"/>
    </source>
</evidence>
<evidence type="ECO:0000256" key="1">
    <source>
        <dbReference type="ARBA" id="ARBA00009890"/>
    </source>
</evidence>
<feature type="compositionally biased region" description="Low complexity" evidence="2">
    <location>
        <begin position="310"/>
        <end position="321"/>
    </location>
</feature>
<evidence type="ECO:0008006" key="5">
    <source>
        <dbReference type="Google" id="ProtNLM"/>
    </source>
</evidence>
<dbReference type="SMART" id="SM00320">
    <property type="entry name" value="WD40"/>
    <property type="match status" value="5"/>
</dbReference>
<keyword evidence="4" id="KW-1185">Reference proteome</keyword>
<reference evidence="3 4" key="1">
    <citation type="journal article" date="2018" name="IMA Fungus">
        <title>IMA Genome-F 9: Draft genome sequence of Annulohypoxylon stygium, Aspergillus mulundensis, Berkeleyomyces basicola (syn. Thielaviopsis basicola), Ceratocystis smalleyi, two Cercospora beticola strains, Coleophoma cylindrospora, Fusarium fracticaudum, Phialophora cf. hyalina, and Morchella septimelata.</title>
        <authorList>
            <person name="Wingfield B.D."/>
            <person name="Bills G.F."/>
            <person name="Dong Y."/>
            <person name="Huang W."/>
            <person name="Nel W.J."/>
            <person name="Swalarsk-Parry B.S."/>
            <person name="Vaghefi N."/>
            <person name="Wilken P.M."/>
            <person name="An Z."/>
            <person name="de Beer Z.W."/>
            <person name="De Vos L."/>
            <person name="Chen L."/>
            <person name="Duong T.A."/>
            <person name="Gao Y."/>
            <person name="Hammerbacher A."/>
            <person name="Kikkert J.R."/>
            <person name="Li Y."/>
            <person name="Li H."/>
            <person name="Li K."/>
            <person name="Li Q."/>
            <person name="Liu X."/>
            <person name="Ma X."/>
            <person name="Naidoo K."/>
            <person name="Pethybridge S.J."/>
            <person name="Sun J."/>
            <person name="Steenkamp E.T."/>
            <person name="van der Nest M.A."/>
            <person name="van Wyk S."/>
            <person name="Wingfield M.J."/>
            <person name="Xiong C."/>
            <person name="Yue Q."/>
            <person name="Zhang X."/>
        </authorList>
    </citation>
    <scope>NUCLEOTIDE SEQUENCE [LARGE SCALE GENOMIC DNA]</scope>
    <source>
        <strain evidence="3 4">BP 5553</strain>
    </source>
</reference>
<dbReference type="SUPFAM" id="SSF50978">
    <property type="entry name" value="WD40 repeat-like"/>
    <property type="match status" value="1"/>
</dbReference>
<feature type="region of interest" description="Disordered" evidence="2">
    <location>
        <begin position="301"/>
        <end position="330"/>
    </location>
</feature>
<feature type="compositionally biased region" description="Polar residues" evidence="2">
    <location>
        <begin position="122"/>
        <end position="131"/>
    </location>
</feature>
<feature type="compositionally biased region" description="Polar residues" evidence="2">
    <location>
        <begin position="27"/>
        <end position="38"/>
    </location>
</feature>
<dbReference type="GO" id="GO:0032956">
    <property type="term" value="P:regulation of actin cytoskeleton organization"/>
    <property type="evidence" value="ECO:0007669"/>
    <property type="project" value="TreeGrafter"/>
</dbReference>
<organism evidence="3 4">
    <name type="scientific">Venustampulla echinocandica</name>
    <dbReference type="NCBI Taxonomy" id="2656787"/>
    <lineage>
        <taxon>Eukaryota</taxon>
        <taxon>Fungi</taxon>
        <taxon>Dikarya</taxon>
        <taxon>Ascomycota</taxon>
        <taxon>Pezizomycotina</taxon>
        <taxon>Leotiomycetes</taxon>
        <taxon>Helotiales</taxon>
        <taxon>Pleuroascaceae</taxon>
        <taxon>Venustampulla</taxon>
    </lineage>
</organism>
<dbReference type="InterPro" id="IPR036322">
    <property type="entry name" value="WD40_repeat_dom_sf"/>
</dbReference>
<dbReference type="InterPro" id="IPR001680">
    <property type="entry name" value="WD40_rpt"/>
</dbReference>
<dbReference type="RefSeq" id="XP_031870904.1">
    <property type="nucleotide sequence ID" value="XM_032011211.1"/>
</dbReference>
<dbReference type="AlphaFoldDB" id="A0A370TRW9"/>
<evidence type="ECO:0000313" key="3">
    <source>
        <dbReference type="EMBL" id="RDL38248.1"/>
    </source>
</evidence>
<proteinExistence type="inferred from homology"/>
<dbReference type="GO" id="GO:0031931">
    <property type="term" value="C:TORC1 complex"/>
    <property type="evidence" value="ECO:0007669"/>
    <property type="project" value="InterPro"/>
</dbReference>
<dbReference type="OrthoDB" id="10248252at2759"/>
<protein>
    <recommendedName>
        <fullName evidence="5">WD40 repeat-like protein</fullName>
    </recommendedName>
</protein>
<dbReference type="EMBL" id="NPIC01000002">
    <property type="protein sequence ID" value="RDL38248.1"/>
    <property type="molecule type" value="Genomic_DNA"/>
</dbReference>
<name>A0A370TRW9_9HELO</name>
<feature type="region of interest" description="Disordered" evidence="2">
    <location>
        <begin position="19"/>
        <end position="59"/>
    </location>
</feature>
<comment type="caution">
    <text evidence="3">The sequence shown here is derived from an EMBL/GenBank/DDBJ whole genome shotgun (WGS) entry which is preliminary data.</text>
</comment>
<dbReference type="GeneID" id="43595437"/>
<comment type="similarity">
    <text evidence="1">Belongs to the WD repeat LST8 family.</text>
</comment>
<dbReference type="Gene3D" id="2.130.10.10">
    <property type="entry name" value="YVTN repeat-like/Quinoprotein amine dehydrogenase"/>
    <property type="match status" value="1"/>
</dbReference>
<dbReference type="PANTHER" id="PTHR19842:SF2">
    <property type="entry name" value="WD REPEAT PROTEIN (AFU_ORTHOLOGUE AFUA_5G04300)"/>
    <property type="match status" value="1"/>
</dbReference>
<dbReference type="GO" id="GO:0031929">
    <property type="term" value="P:TOR signaling"/>
    <property type="evidence" value="ECO:0007669"/>
    <property type="project" value="InterPro"/>
</dbReference>